<dbReference type="Proteomes" id="UP000011135">
    <property type="component" value="Unassembled WGS sequence"/>
</dbReference>
<feature type="transmembrane region" description="Helical" evidence="1">
    <location>
        <begin position="150"/>
        <end position="173"/>
    </location>
</feature>
<evidence type="ECO:0000313" key="2">
    <source>
        <dbReference type="EMBL" id="ELR68907.1"/>
    </source>
</evidence>
<organism evidence="2 3">
    <name type="scientific">Fulvivirga imtechensis AK7</name>
    <dbReference type="NCBI Taxonomy" id="1237149"/>
    <lineage>
        <taxon>Bacteria</taxon>
        <taxon>Pseudomonadati</taxon>
        <taxon>Bacteroidota</taxon>
        <taxon>Cytophagia</taxon>
        <taxon>Cytophagales</taxon>
        <taxon>Fulvivirgaceae</taxon>
        <taxon>Fulvivirga</taxon>
    </lineage>
</organism>
<dbReference type="PATRIC" id="fig|1237149.3.peg.4980"/>
<dbReference type="OrthoDB" id="1122768at2"/>
<sequence>MEDNYTTLDERGADKVSVKQVATKWGLILGIISIVLFLITVFADLVGNKGMQWVGYIPIIIIIVLAHKEYKNSGDGFMSYGQGLGIGTLVALIGSLISTAFFYIYVKFVDSGFVDIIKDQQIAEMEKNGMSDEQIEQAMSITETFMSPELMSVFAILGTVFFGFILSLIISAFTKNSNPELDM</sequence>
<keyword evidence="3" id="KW-1185">Reference proteome</keyword>
<comment type="caution">
    <text evidence="2">The sequence shown here is derived from an EMBL/GenBank/DDBJ whole genome shotgun (WGS) entry which is preliminary data.</text>
</comment>
<dbReference type="STRING" id="1237149.C900_05600"/>
<evidence type="ECO:0000313" key="3">
    <source>
        <dbReference type="Proteomes" id="UP000011135"/>
    </source>
</evidence>
<dbReference type="Pfam" id="PF13858">
    <property type="entry name" value="DUF4199"/>
    <property type="match status" value="1"/>
</dbReference>
<name>L8JNF7_9BACT</name>
<feature type="transmembrane region" description="Helical" evidence="1">
    <location>
        <begin position="25"/>
        <end position="47"/>
    </location>
</feature>
<feature type="transmembrane region" description="Helical" evidence="1">
    <location>
        <begin position="53"/>
        <end position="70"/>
    </location>
</feature>
<dbReference type="InterPro" id="IPR025250">
    <property type="entry name" value="DUF4199"/>
</dbReference>
<accession>L8JNF7</accession>
<reference evidence="2 3" key="1">
    <citation type="submission" date="2012-12" db="EMBL/GenBank/DDBJ databases">
        <title>Genome assembly of Fulvivirga imtechensis AK7.</title>
        <authorList>
            <person name="Nupur N."/>
            <person name="Khatri I."/>
            <person name="Kumar R."/>
            <person name="Subramanian S."/>
            <person name="Pinnaka A."/>
        </authorList>
    </citation>
    <scope>NUCLEOTIDE SEQUENCE [LARGE SCALE GENOMIC DNA]</scope>
    <source>
        <strain evidence="2 3">AK7</strain>
    </source>
</reference>
<evidence type="ECO:0008006" key="4">
    <source>
        <dbReference type="Google" id="ProtNLM"/>
    </source>
</evidence>
<gene>
    <name evidence="2" type="ORF">C900_05600</name>
</gene>
<dbReference type="AlphaFoldDB" id="L8JNF7"/>
<evidence type="ECO:0000256" key="1">
    <source>
        <dbReference type="SAM" id="Phobius"/>
    </source>
</evidence>
<keyword evidence="1" id="KW-1133">Transmembrane helix</keyword>
<proteinExistence type="predicted"/>
<feature type="transmembrane region" description="Helical" evidence="1">
    <location>
        <begin position="82"/>
        <end position="105"/>
    </location>
</feature>
<keyword evidence="1" id="KW-0812">Transmembrane</keyword>
<dbReference type="RefSeq" id="WP_009582708.1">
    <property type="nucleotide sequence ID" value="NZ_AMZN01000087.1"/>
</dbReference>
<keyword evidence="1" id="KW-0472">Membrane</keyword>
<dbReference type="EMBL" id="AMZN01000087">
    <property type="protein sequence ID" value="ELR68907.1"/>
    <property type="molecule type" value="Genomic_DNA"/>
</dbReference>
<protein>
    <recommendedName>
        <fullName evidence="4">DUF4199 domain-containing protein</fullName>
    </recommendedName>
</protein>
<dbReference type="eggNOG" id="ENOG5031WK9">
    <property type="taxonomic scope" value="Bacteria"/>
</dbReference>